<proteinExistence type="predicted"/>
<evidence type="ECO:0000313" key="2">
    <source>
        <dbReference type="EMBL" id="KAK1726511.1"/>
    </source>
</evidence>
<organism evidence="2 3">
    <name type="scientific">Glomerella acutata</name>
    <name type="common">Colletotrichum acutatum</name>
    <dbReference type="NCBI Taxonomy" id="27357"/>
    <lineage>
        <taxon>Eukaryota</taxon>
        <taxon>Fungi</taxon>
        <taxon>Dikarya</taxon>
        <taxon>Ascomycota</taxon>
        <taxon>Pezizomycotina</taxon>
        <taxon>Sordariomycetes</taxon>
        <taxon>Hypocreomycetidae</taxon>
        <taxon>Glomerellales</taxon>
        <taxon>Glomerellaceae</taxon>
        <taxon>Colletotrichum</taxon>
        <taxon>Colletotrichum acutatum species complex</taxon>
    </lineage>
</organism>
<protein>
    <submittedName>
        <fullName evidence="2">Uncharacterized protein</fullName>
    </submittedName>
</protein>
<gene>
    <name evidence="2" type="ORF">BDZ83DRAFT_616115</name>
</gene>
<keyword evidence="3" id="KW-1185">Reference proteome</keyword>
<reference evidence="2" key="1">
    <citation type="submission" date="2021-12" db="EMBL/GenBank/DDBJ databases">
        <title>Comparative genomics, transcriptomics and evolutionary studies reveal genomic signatures of adaptation to plant cell wall in hemibiotrophic fungi.</title>
        <authorList>
            <consortium name="DOE Joint Genome Institute"/>
            <person name="Baroncelli R."/>
            <person name="Diaz J.F."/>
            <person name="Benocci T."/>
            <person name="Peng M."/>
            <person name="Battaglia E."/>
            <person name="Haridas S."/>
            <person name="Andreopoulos W."/>
            <person name="Labutti K."/>
            <person name="Pangilinan J."/>
            <person name="Floch G.L."/>
            <person name="Makela M.R."/>
            <person name="Henrissat B."/>
            <person name="Grigoriev I.V."/>
            <person name="Crouch J.A."/>
            <person name="De Vries R.P."/>
            <person name="Sukno S.A."/>
            <person name="Thon M.R."/>
        </authorList>
    </citation>
    <scope>NUCLEOTIDE SEQUENCE</scope>
    <source>
        <strain evidence="2">CBS 112980</strain>
    </source>
</reference>
<evidence type="ECO:0000313" key="3">
    <source>
        <dbReference type="Proteomes" id="UP001244207"/>
    </source>
</evidence>
<feature type="region of interest" description="Disordered" evidence="1">
    <location>
        <begin position="16"/>
        <end position="38"/>
    </location>
</feature>
<dbReference type="GeneID" id="85391848"/>
<feature type="region of interest" description="Disordered" evidence="1">
    <location>
        <begin position="89"/>
        <end position="112"/>
    </location>
</feature>
<dbReference type="EMBL" id="JAHMHS010000032">
    <property type="protein sequence ID" value="KAK1726511.1"/>
    <property type="molecule type" value="Genomic_DNA"/>
</dbReference>
<dbReference type="Proteomes" id="UP001244207">
    <property type="component" value="Unassembled WGS sequence"/>
</dbReference>
<evidence type="ECO:0000256" key="1">
    <source>
        <dbReference type="SAM" id="MobiDB-lite"/>
    </source>
</evidence>
<sequence length="112" mass="12506">MSRYFVEPTWFRRLPPTPFIPRPGPVSAPTGSPFVDPSPYGGFCGVRARVGEMGMETWRRVGDRGGRQEEPEEVGEVAQTHMNHLMAEQTVSKSTSSIGIDSVKRRRMTPSK</sequence>
<dbReference type="AlphaFoldDB" id="A0AAD8XHH9"/>
<dbReference type="RefSeq" id="XP_060366566.1">
    <property type="nucleotide sequence ID" value="XM_060507949.1"/>
</dbReference>
<comment type="caution">
    <text evidence="2">The sequence shown here is derived from an EMBL/GenBank/DDBJ whole genome shotgun (WGS) entry which is preliminary data.</text>
</comment>
<name>A0AAD8XHH9_GLOAC</name>
<feature type="compositionally biased region" description="Polar residues" evidence="1">
    <location>
        <begin position="89"/>
        <end position="99"/>
    </location>
</feature>
<accession>A0AAD8XHH9</accession>
<feature type="compositionally biased region" description="Pro residues" evidence="1">
    <location>
        <begin position="16"/>
        <end position="26"/>
    </location>
</feature>